<keyword evidence="1" id="KW-0812">Transmembrane</keyword>
<feature type="transmembrane region" description="Helical" evidence="1">
    <location>
        <begin position="20"/>
        <end position="41"/>
    </location>
</feature>
<keyword evidence="3" id="KW-1185">Reference proteome</keyword>
<comment type="caution">
    <text evidence="2">The sequence shown here is derived from an EMBL/GenBank/DDBJ whole genome shotgun (WGS) entry which is preliminary data.</text>
</comment>
<reference evidence="2" key="1">
    <citation type="submission" date="2018-11" db="EMBL/GenBank/DDBJ databases">
        <authorList>
            <person name="Alioto T."/>
            <person name="Alioto T."/>
        </authorList>
    </citation>
    <scope>NUCLEOTIDE SEQUENCE</scope>
</reference>
<accession>A0A8B6CX01</accession>
<organism evidence="2 3">
    <name type="scientific">Mytilus galloprovincialis</name>
    <name type="common">Mediterranean mussel</name>
    <dbReference type="NCBI Taxonomy" id="29158"/>
    <lineage>
        <taxon>Eukaryota</taxon>
        <taxon>Metazoa</taxon>
        <taxon>Spiralia</taxon>
        <taxon>Lophotrochozoa</taxon>
        <taxon>Mollusca</taxon>
        <taxon>Bivalvia</taxon>
        <taxon>Autobranchia</taxon>
        <taxon>Pteriomorphia</taxon>
        <taxon>Mytilida</taxon>
        <taxon>Mytiloidea</taxon>
        <taxon>Mytilidae</taxon>
        <taxon>Mytilinae</taxon>
        <taxon>Mytilus</taxon>
    </lineage>
</organism>
<keyword evidence="1" id="KW-0472">Membrane</keyword>
<evidence type="ECO:0000313" key="2">
    <source>
        <dbReference type="EMBL" id="VDI10262.1"/>
    </source>
</evidence>
<dbReference type="AlphaFoldDB" id="A0A8B6CX01"/>
<evidence type="ECO:0000313" key="3">
    <source>
        <dbReference type="Proteomes" id="UP000596742"/>
    </source>
</evidence>
<gene>
    <name evidence="2" type="ORF">MGAL_10B091015</name>
</gene>
<protein>
    <submittedName>
        <fullName evidence="2">Uncharacterized protein</fullName>
    </submittedName>
</protein>
<keyword evidence="1" id="KW-1133">Transmembrane helix</keyword>
<dbReference type="OrthoDB" id="6203742at2759"/>
<dbReference type="Proteomes" id="UP000596742">
    <property type="component" value="Unassembled WGS sequence"/>
</dbReference>
<evidence type="ECO:0000256" key="1">
    <source>
        <dbReference type="SAM" id="Phobius"/>
    </source>
</evidence>
<sequence length="187" mass="20697">MHASCIRAPSLSHIDREIIMAGRVFFALGLLICINAAFVQLKEEKCVRGFRVCTRVSETILTCGRGVRCITVHHPTTIVICQSPSTVVRVWSGAGIGINGCKVEDVQLWMSKFEERKHKEGLQIGQLSTKLSGPLHILDSQFHLDQLSRQMGSGAFQHLGDLGSQSTCKTALKYAIANLYFRQLVQT</sequence>
<proteinExistence type="predicted"/>
<name>A0A8B6CX01_MYTGA</name>
<dbReference type="EMBL" id="UYJE01002380">
    <property type="protein sequence ID" value="VDI10262.1"/>
    <property type="molecule type" value="Genomic_DNA"/>
</dbReference>